<proteinExistence type="predicted"/>
<name>A0A2L0UYZ0_9CAUD</name>
<dbReference type="Proteomes" id="UP000221761">
    <property type="component" value="Segment"/>
</dbReference>
<sequence length="40" mass="4761">MVEQYERLGYKVHSRHPFNPAFAPADWPGIETPDYVVMRR</sequence>
<evidence type="ECO:0000313" key="2">
    <source>
        <dbReference type="Proteomes" id="UP000221761"/>
    </source>
</evidence>
<reference evidence="2" key="1">
    <citation type="submission" date="2017-06" db="EMBL/GenBank/DDBJ databases">
        <authorList>
            <person name="Spollen W.G."/>
            <person name="Givan S.A."/>
            <person name="Brown P.B."/>
            <person name="Attai H."/>
        </authorList>
    </citation>
    <scope>NUCLEOTIDE SEQUENCE [LARGE SCALE GENOMIC DNA]</scope>
</reference>
<dbReference type="KEGG" id="vg:54982089"/>
<dbReference type="GeneID" id="54982089"/>
<dbReference type="EMBL" id="MF403006">
    <property type="protein sequence ID" value="AUZ94764.1"/>
    <property type="molecule type" value="Genomic_DNA"/>
</dbReference>
<organism evidence="1 2">
    <name type="scientific">Agrobacterium phage Atu_ph03</name>
    <dbReference type="NCBI Taxonomy" id="2024262"/>
    <lineage>
        <taxon>Viruses</taxon>
        <taxon>Duplodnaviria</taxon>
        <taxon>Heunggongvirae</taxon>
        <taxon>Uroviricota</taxon>
        <taxon>Caudoviricetes</taxon>
        <taxon>Autographivirales</taxon>
        <taxon>Dunnvirinae</taxon>
        <taxon>Atuphduovirus</taxon>
        <taxon>Atuphduovirus atuph03</taxon>
    </lineage>
</organism>
<dbReference type="RefSeq" id="YP_009791842.1">
    <property type="nucleotide sequence ID" value="NC_047846.1"/>
</dbReference>
<evidence type="ECO:0000313" key="1">
    <source>
        <dbReference type="EMBL" id="AUZ94764.1"/>
    </source>
</evidence>
<protein>
    <submittedName>
        <fullName evidence="1">Uncharacterized protein</fullName>
    </submittedName>
</protein>
<accession>A0A2L0UYZ0</accession>